<gene>
    <name evidence="4" type="ORF">HAQ05_11430</name>
</gene>
<comment type="similarity">
    <text evidence="3">Belongs to the UDP-glycosyltransferase family.</text>
</comment>
<dbReference type="EMBL" id="JAAOCA010000012">
    <property type="protein sequence ID" value="MBD1599311.1"/>
    <property type="molecule type" value="Genomic_DNA"/>
</dbReference>
<name>A0ABR7Z1D4_9PSED</name>
<dbReference type="PANTHER" id="PTHR48043">
    <property type="entry name" value="EG:EG0003.4 PROTEIN-RELATED"/>
    <property type="match status" value="1"/>
</dbReference>
<dbReference type="Proteomes" id="UP000805841">
    <property type="component" value="Unassembled WGS sequence"/>
</dbReference>
<accession>A0ABR7Z1D4</accession>
<dbReference type="InterPro" id="IPR050271">
    <property type="entry name" value="UDP-glycosyltransferase"/>
</dbReference>
<dbReference type="RefSeq" id="WP_190420501.1">
    <property type="nucleotide sequence ID" value="NZ_JAAOCA010000012.1"/>
</dbReference>
<dbReference type="Gene3D" id="3.40.50.2000">
    <property type="entry name" value="Glycogen Phosphorylase B"/>
    <property type="match status" value="2"/>
</dbReference>
<dbReference type="PROSITE" id="PS00375">
    <property type="entry name" value="UDPGT"/>
    <property type="match status" value="1"/>
</dbReference>
<organism evidence="4 5">
    <name type="scientific">Pseudomonas typographi</name>
    <dbReference type="NCBI Taxonomy" id="2715964"/>
    <lineage>
        <taxon>Bacteria</taxon>
        <taxon>Pseudomonadati</taxon>
        <taxon>Pseudomonadota</taxon>
        <taxon>Gammaproteobacteria</taxon>
        <taxon>Pseudomonadales</taxon>
        <taxon>Pseudomonadaceae</taxon>
        <taxon>Pseudomonas</taxon>
    </lineage>
</organism>
<keyword evidence="1 3" id="KW-0328">Glycosyltransferase</keyword>
<evidence type="ECO:0000256" key="3">
    <source>
        <dbReference type="RuleBase" id="RU003718"/>
    </source>
</evidence>
<reference evidence="4 5" key="1">
    <citation type="journal article" date="2020" name="Insects">
        <title>Bacteria Belonging to Pseudomonas typographi sp. nov. from the Bark Beetle Ips typographus Have Genomic Potential to Aid in the Host Ecology.</title>
        <authorList>
            <person name="Peral-Aranega E."/>
            <person name="Saati-Santamaria Z."/>
            <person name="Kolarik M."/>
            <person name="Rivas R."/>
            <person name="Garcia-Fraile P."/>
        </authorList>
    </citation>
    <scope>NUCLEOTIDE SEQUENCE [LARGE SCALE GENOMIC DNA]</scope>
    <source>
        <strain evidence="4 5">CA3A</strain>
    </source>
</reference>
<evidence type="ECO:0000313" key="4">
    <source>
        <dbReference type="EMBL" id="MBD1599311.1"/>
    </source>
</evidence>
<dbReference type="Pfam" id="PF00201">
    <property type="entry name" value="UDPGT"/>
    <property type="match status" value="1"/>
</dbReference>
<dbReference type="InterPro" id="IPR002213">
    <property type="entry name" value="UDP_glucos_trans"/>
</dbReference>
<dbReference type="InterPro" id="IPR035595">
    <property type="entry name" value="UDP_glycos_trans_CS"/>
</dbReference>
<protein>
    <submittedName>
        <fullName evidence="4">Glycosyltransferase family 1 protein</fullName>
    </submittedName>
</protein>
<evidence type="ECO:0000313" key="5">
    <source>
        <dbReference type="Proteomes" id="UP000805841"/>
    </source>
</evidence>
<dbReference type="PANTHER" id="PTHR48043:SF145">
    <property type="entry name" value="FI06409P-RELATED"/>
    <property type="match status" value="1"/>
</dbReference>
<keyword evidence="5" id="KW-1185">Reference proteome</keyword>
<evidence type="ECO:0000256" key="1">
    <source>
        <dbReference type="ARBA" id="ARBA00022676"/>
    </source>
</evidence>
<evidence type="ECO:0000256" key="2">
    <source>
        <dbReference type="ARBA" id="ARBA00022679"/>
    </source>
</evidence>
<dbReference type="SUPFAM" id="SSF53756">
    <property type="entry name" value="UDP-Glycosyltransferase/glycogen phosphorylase"/>
    <property type="match status" value="1"/>
</dbReference>
<sequence>MSHFAVVAPPLYSHFRALQALAQALICRGHRVTFVHQYEAAGLLSDPGIGFEPVGLASHPAGSLARALRHAANPSGLAIRRVIADLCATTDMLCLALPAVLQRLQVDGVIADQMEAAGGLVAEGLGLPFVSVACALPVNREEGVPLAVMPFAYATDERARQLYRGSERVYDWLMRDHGQVIARHAYAFGLRPRRGLHECLSTLAQISQTPPGLDFPRQQLPDCFHAVGPLRPALTRPGSDPVWPLEPARPFVFASLGTLQGQRYGLLRSIVRACRRVGAQVLVAHCGGLDAAQAQALGEHGATWVTAFADQRQVLRQAHVLVSHGGLNTVVDAIAGGTPILALPIAFDQPGVAARVAYSGIGRRASRFCRSGALAEHLQALLEGEHYRQALQRLSGQVQQLPGTDGAARVVEQALCSKRPVYAERAA</sequence>
<keyword evidence="2 3" id="KW-0808">Transferase</keyword>
<dbReference type="CDD" id="cd03784">
    <property type="entry name" value="GT1_Gtf-like"/>
    <property type="match status" value="1"/>
</dbReference>
<proteinExistence type="inferred from homology"/>
<comment type="caution">
    <text evidence="4">The sequence shown here is derived from an EMBL/GenBank/DDBJ whole genome shotgun (WGS) entry which is preliminary data.</text>
</comment>